<dbReference type="InterPro" id="IPR029058">
    <property type="entry name" value="AB_hydrolase_fold"/>
</dbReference>
<evidence type="ECO:0000256" key="2">
    <source>
        <dbReference type="ARBA" id="ARBA00022729"/>
    </source>
</evidence>
<feature type="domain" description="Peptidase S33 tripeptidyl aminopeptidase-like C-terminal" evidence="6">
    <location>
        <begin position="434"/>
        <end position="534"/>
    </location>
</feature>
<sequence>MDTRRLLRTTSTVFVAAVLLMSGCTSGGEDSDGSEREKEGRTKEAPTSTRSPGGDAEPLKALPAEIPAELKPYYGQKLKWRECGVVGFECTSLTVPLDYEQPAGDEELKLAVSRKKAEGDGKRIGSLMVNPGGPGGSAIEYLQQAAAIGFPGELRERYDLVGMDPRGVARSEPIECLSDREMDSYTRVDQTPDSGKETDKLVDAYKSFAKGCEQRSSGLLGHVSTVEAARDMDVLRAALSDDKLYYYGASYGTYLGATYAGLYPKRTGRLVLDGAMDPSLTARELNVQQAGGFDTAFNAFAEDCVEQSDCPLGNKDPKDAAARLSAFFKKVDAKPLMTGGSRTLTESQATTGVIQSMYAEALWPQLREALAAAMKGDGSGLLALADSYYEREPDGSYGNIMFANPAVNCLDLPAAFSGPEEVEKAVPEFEKASSVFGRGFAWASLNCAYWQQDPTGEPHRITADAAAPMIVVGTTRDPATPYIWAQGLAGQLSTARLLTFEGDGHTAFMGNECIDSTITSYLLDGKAPKDGKRCS</sequence>
<proteinExistence type="inferred from homology"/>
<keyword evidence="3 7" id="KW-0378">Hydrolase</keyword>
<dbReference type="EMBL" id="JAJAGO010000003">
    <property type="protein sequence ID" value="MCT2589927.1"/>
    <property type="molecule type" value="Genomic_DNA"/>
</dbReference>
<feature type="compositionally biased region" description="Basic and acidic residues" evidence="4">
    <location>
        <begin position="33"/>
        <end position="44"/>
    </location>
</feature>
<evidence type="ECO:0000313" key="7">
    <source>
        <dbReference type="EMBL" id="MCT2589927.1"/>
    </source>
</evidence>
<accession>A0ABT2JPX2</accession>
<evidence type="ECO:0000256" key="5">
    <source>
        <dbReference type="SAM" id="SignalP"/>
    </source>
</evidence>
<dbReference type="Proteomes" id="UP001156389">
    <property type="component" value="Unassembled WGS sequence"/>
</dbReference>
<feature type="region of interest" description="Disordered" evidence="4">
    <location>
        <begin position="25"/>
        <end position="59"/>
    </location>
</feature>
<dbReference type="Gene3D" id="3.40.50.1820">
    <property type="entry name" value="alpha/beta hydrolase"/>
    <property type="match status" value="1"/>
</dbReference>
<evidence type="ECO:0000259" key="6">
    <source>
        <dbReference type="Pfam" id="PF08386"/>
    </source>
</evidence>
<dbReference type="SUPFAM" id="SSF53474">
    <property type="entry name" value="alpha/beta-Hydrolases"/>
    <property type="match status" value="1"/>
</dbReference>
<name>A0ABT2JPX2_9ACTN</name>
<dbReference type="PROSITE" id="PS51257">
    <property type="entry name" value="PROKAR_LIPOPROTEIN"/>
    <property type="match status" value="1"/>
</dbReference>
<dbReference type="Pfam" id="PF08386">
    <property type="entry name" value="Abhydrolase_4"/>
    <property type="match status" value="1"/>
</dbReference>
<comment type="caution">
    <text evidence="7">The sequence shown here is derived from an EMBL/GenBank/DDBJ whole genome shotgun (WGS) entry which is preliminary data.</text>
</comment>
<dbReference type="GO" id="GO:0016787">
    <property type="term" value="F:hydrolase activity"/>
    <property type="evidence" value="ECO:0007669"/>
    <property type="project" value="UniProtKB-KW"/>
</dbReference>
<dbReference type="PANTHER" id="PTHR43248:SF29">
    <property type="entry name" value="TRIPEPTIDYL AMINOPEPTIDASE"/>
    <property type="match status" value="1"/>
</dbReference>
<dbReference type="InterPro" id="IPR051601">
    <property type="entry name" value="Serine_prot/Carboxylest_S33"/>
</dbReference>
<dbReference type="PANTHER" id="PTHR43248">
    <property type="entry name" value="2-SUCCINYL-6-HYDROXY-2,4-CYCLOHEXADIENE-1-CARBOXYLATE SYNTHASE"/>
    <property type="match status" value="1"/>
</dbReference>
<evidence type="ECO:0000256" key="4">
    <source>
        <dbReference type="SAM" id="MobiDB-lite"/>
    </source>
</evidence>
<protein>
    <submittedName>
        <fullName evidence="7">Alpha/beta hydrolase</fullName>
    </submittedName>
</protein>
<organism evidence="7 8">
    <name type="scientific">Streptomyces gossypii</name>
    <dbReference type="NCBI Taxonomy" id="2883101"/>
    <lineage>
        <taxon>Bacteria</taxon>
        <taxon>Bacillati</taxon>
        <taxon>Actinomycetota</taxon>
        <taxon>Actinomycetes</taxon>
        <taxon>Kitasatosporales</taxon>
        <taxon>Streptomycetaceae</taxon>
        <taxon>Streptomyces</taxon>
    </lineage>
</organism>
<dbReference type="RefSeq" id="WP_260217069.1">
    <property type="nucleotide sequence ID" value="NZ_JAJAGO010000003.1"/>
</dbReference>
<keyword evidence="2 5" id="KW-0732">Signal</keyword>
<evidence type="ECO:0000256" key="1">
    <source>
        <dbReference type="ARBA" id="ARBA00010088"/>
    </source>
</evidence>
<keyword evidence="8" id="KW-1185">Reference proteome</keyword>
<evidence type="ECO:0000313" key="8">
    <source>
        <dbReference type="Proteomes" id="UP001156389"/>
    </source>
</evidence>
<gene>
    <name evidence="7" type="ORF">LHJ74_08370</name>
</gene>
<dbReference type="InterPro" id="IPR013595">
    <property type="entry name" value="Pept_S33_TAP-like_C"/>
</dbReference>
<reference evidence="7 8" key="1">
    <citation type="submission" date="2021-10" db="EMBL/GenBank/DDBJ databases">
        <title>Streptomyces gossypii sp. nov., isolated from soil collected from cotton field.</title>
        <authorList>
            <person name="Ge X."/>
            <person name="Chen X."/>
            <person name="Liu W."/>
        </authorList>
    </citation>
    <scope>NUCLEOTIDE SEQUENCE [LARGE SCALE GENOMIC DNA]</scope>
    <source>
        <strain evidence="7 8">N2-109</strain>
    </source>
</reference>
<feature type="signal peptide" evidence="5">
    <location>
        <begin position="1"/>
        <end position="27"/>
    </location>
</feature>
<feature type="chain" id="PRO_5047490385" evidence="5">
    <location>
        <begin position="28"/>
        <end position="535"/>
    </location>
</feature>
<comment type="similarity">
    <text evidence="1">Belongs to the peptidase S33 family.</text>
</comment>
<evidence type="ECO:0000256" key="3">
    <source>
        <dbReference type="ARBA" id="ARBA00022801"/>
    </source>
</evidence>